<feature type="transmembrane region" description="Helical" evidence="1">
    <location>
        <begin position="12"/>
        <end position="32"/>
    </location>
</feature>
<dbReference type="HOGENOM" id="CLU_027484_0_0_9"/>
<proteinExistence type="predicted"/>
<dbReference type="KEGG" id="hpk:Hprae_1211"/>
<organism evidence="3 4">
    <name type="scientific">Halanaerobium praevalens (strain ATCC 33744 / DSM 2228 / GSL)</name>
    <dbReference type="NCBI Taxonomy" id="572479"/>
    <lineage>
        <taxon>Bacteria</taxon>
        <taxon>Bacillati</taxon>
        <taxon>Bacillota</taxon>
        <taxon>Clostridia</taxon>
        <taxon>Halanaerobiales</taxon>
        <taxon>Halanaerobiaceae</taxon>
        <taxon>Halanaerobium</taxon>
    </lineage>
</organism>
<dbReference type="Proteomes" id="UP000006866">
    <property type="component" value="Chromosome"/>
</dbReference>
<keyword evidence="1" id="KW-0812">Transmembrane</keyword>
<protein>
    <submittedName>
        <fullName evidence="3">Diguanylate cyclase</fullName>
    </submittedName>
</protein>
<dbReference type="InterPro" id="IPR043128">
    <property type="entry name" value="Rev_trsase/Diguanyl_cyclase"/>
</dbReference>
<dbReference type="Gene3D" id="3.30.70.270">
    <property type="match status" value="1"/>
</dbReference>
<evidence type="ECO:0000259" key="2">
    <source>
        <dbReference type="PROSITE" id="PS50887"/>
    </source>
</evidence>
<dbReference type="AlphaFoldDB" id="E3DM71"/>
<dbReference type="Pfam" id="PF00990">
    <property type="entry name" value="GGDEF"/>
    <property type="match status" value="1"/>
</dbReference>
<keyword evidence="4" id="KW-1185">Reference proteome</keyword>
<dbReference type="PROSITE" id="PS50887">
    <property type="entry name" value="GGDEF"/>
    <property type="match status" value="1"/>
</dbReference>
<dbReference type="Pfam" id="PF14827">
    <property type="entry name" value="dCache_3"/>
    <property type="match status" value="1"/>
</dbReference>
<dbReference type="SUPFAM" id="SSF55073">
    <property type="entry name" value="Nucleotide cyclase"/>
    <property type="match status" value="1"/>
</dbReference>
<accession>E3DM71</accession>
<dbReference type="InterPro" id="IPR050469">
    <property type="entry name" value="Diguanylate_Cyclase"/>
</dbReference>
<dbReference type="SMART" id="SM00267">
    <property type="entry name" value="GGDEF"/>
    <property type="match status" value="1"/>
</dbReference>
<reference evidence="3 4" key="2">
    <citation type="journal article" date="2011" name="Stand. Genomic Sci.">
        <title>Complete genome sequence of the extremely halophilic Halanaerobium praevalens type strain (GSL).</title>
        <authorList>
            <person name="Ivanova N."/>
            <person name="Sikorski J."/>
            <person name="Chertkov O."/>
            <person name="Nolan M."/>
            <person name="Lucas S."/>
            <person name="Hammon N."/>
            <person name="Deshpande S."/>
            <person name="Cheng J.F."/>
            <person name="Tapia R."/>
            <person name="Han C."/>
            <person name="Goodwin L."/>
            <person name="Pitluck S."/>
            <person name="Huntemann M."/>
            <person name="Liolios K."/>
            <person name="Pagani I."/>
            <person name="Mavromatis K."/>
            <person name="Ovchinikova G."/>
            <person name="Pati A."/>
            <person name="Chen A."/>
            <person name="Palaniappan K."/>
            <person name="Land M."/>
            <person name="Hauser L."/>
            <person name="Brambilla E.M."/>
            <person name="Kannan K.P."/>
            <person name="Rohde M."/>
            <person name="Tindall B.J."/>
            <person name="Goker M."/>
            <person name="Detter J.C."/>
            <person name="Woyke T."/>
            <person name="Bristow J."/>
            <person name="Eisen J.A."/>
            <person name="Markowitz V."/>
            <person name="Hugenholtz P."/>
            <person name="Kyrpides N.C."/>
            <person name="Klenk H.P."/>
            <person name="Lapidus A."/>
        </authorList>
    </citation>
    <scope>NUCLEOTIDE SEQUENCE [LARGE SCALE GENOMIC DNA]</scope>
    <source>
        <strain evidence="4">ATCC 33744 / DSM 2228 / GSL</strain>
    </source>
</reference>
<evidence type="ECO:0000256" key="1">
    <source>
        <dbReference type="SAM" id="Phobius"/>
    </source>
</evidence>
<keyword evidence="1" id="KW-0472">Membrane</keyword>
<feature type="transmembrane region" description="Helical" evidence="1">
    <location>
        <begin position="324"/>
        <end position="346"/>
    </location>
</feature>
<dbReference type="FunFam" id="3.30.70.270:FF:000001">
    <property type="entry name" value="Diguanylate cyclase domain protein"/>
    <property type="match status" value="1"/>
</dbReference>
<name>E3DM71_HALPG</name>
<dbReference type="PATRIC" id="fig|572479.3.peg.1223"/>
<dbReference type="PANTHER" id="PTHR45138">
    <property type="entry name" value="REGULATORY COMPONENTS OF SENSORY TRANSDUCTION SYSTEM"/>
    <property type="match status" value="1"/>
</dbReference>
<dbReference type="RefSeq" id="WP_014553376.1">
    <property type="nucleotide sequence ID" value="NC_017455.1"/>
</dbReference>
<dbReference type="InterPro" id="IPR029150">
    <property type="entry name" value="dCache_3"/>
</dbReference>
<dbReference type="EMBL" id="CP002175">
    <property type="protein sequence ID" value="ADO77349.1"/>
    <property type="molecule type" value="Genomic_DNA"/>
</dbReference>
<dbReference type="NCBIfam" id="TIGR00254">
    <property type="entry name" value="GGDEF"/>
    <property type="match status" value="1"/>
</dbReference>
<reference evidence="4" key="1">
    <citation type="submission" date="2010-10" db="EMBL/GenBank/DDBJ databases">
        <title>The complete genome of Halanaerobium praevalens DSM 2228.</title>
        <authorList>
            <consortium name="US DOE Joint Genome Institute (JGI-PGF)"/>
            <person name="Lucas S."/>
            <person name="Copeland A."/>
            <person name="Lapidus A."/>
            <person name="Glavina del Rio T."/>
            <person name="Dalin E."/>
            <person name="Tice H."/>
            <person name="Bruce D."/>
            <person name="Goodwin L."/>
            <person name="Pitluck S."/>
            <person name="Kyrpides N."/>
            <person name="Mavromatis K."/>
            <person name="Ivanova N."/>
            <person name="Ovchinnikova G."/>
            <person name="Chertkov O."/>
            <person name="Detter J.C."/>
            <person name="Han C."/>
            <person name="Larimer F."/>
            <person name="Land M."/>
            <person name="Hauser L."/>
            <person name="Markowitz V."/>
            <person name="Cheng J.-F."/>
            <person name="Hugenholtz P."/>
            <person name="Woyke T."/>
            <person name="Wu D."/>
            <person name="Tindall B."/>
            <person name="Pomrenke H.G."/>
            <person name="Brambilla E."/>
            <person name="Klenk H.-P."/>
            <person name="Eisen J.A."/>
        </authorList>
    </citation>
    <scope>NUCLEOTIDE SEQUENCE [LARGE SCALE GENOMIC DNA]</scope>
    <source>
        <strain evidence="4">ATCC 33744 / DSM 2228 / GSL</strain>
    </source>
</reference>
<evidence type="ECO:0000313" key="3">
    <source>
        <dbReference type="EMBL" id="ADO77349.1"/>
    </source>
</evidence>
<keyword evidence="1" id="KW-1133">Transmembrane helix</keyword>
<dbReference type="SUPFAM" id="SSF103190">
    <property type="entry name" value="Sensory domain-like"/>
    <property type="match status" value="1"/>
</dbReference>
<dbReference type="InterPro" id="IPR029151">
    <property type="entry name" value="Sensor-like_sf"/>
</dbReference>
<dbReference type="InterPro" id="IPR029787">
    <property type="entry name" value="Nucleotide_cyclase"/>
</dbReference>
<sequence>MKKNFIFSNKYYLLTLILIIIIFFIFVFFSYYEKLEEERFFKNQSLKRSEAELNLVLDAYKITADSLFENILDTPAIKSIIYQALNNEEQRDYYRQKLKSKLNSFHQNLEQYNLKEIHFHFKDGISFLRMHQPEKFGDQLFAKRKSIKYVNTEAKRFLGFEEGCACNGYRYIYPLNYQGQHIGSIGLGLSFTKITDLLGKNFKGLKLFIIKTDLLEKIAFADQKAKYKNFSFLKNYSYNYNNYNQIFEQKNKFNLAVIEEINLKNKAKLESQLKAGNSFTISQRISGSYYTGTFIRITGVDGLTKGYLISYQADQALNFISQKFLNILIIAIAFLILSLILLRIIFLNNHKLRLLAHNDELTEINNRRHLTNVLTKEFNRHQRYNSSFAFIIFDIDYFKNVNDNYGHDEGDRILKELSELIKNNIRQSDHFGRWGGEEFVLLAPETELKAAYKLAEKLRKAIAAYNFIQAENITASFGIAVIENEENIEELIKRADNALYRAKAKGRNRVEID</sequence>
<dbReference type="GO" id="GO:0052621">
    <property type="term" value="F:diguanylate cyclase activity"/>
    <property type="evidence" value="ECO:0007669"/>
    <property type="project" value="TreeGrafter"/>
</dbReference>
<evidence type="ECO:0000313" key="4">
    <source>
        <dbReference type="Proteomes" id="UP000006866"/>
    </source>
</evidence>
<dbReference type="OrthoDB" id="9805474at2"/>
<dbReference type="InterPro" id="IPR000160">
    <property type="entry name" value="GGDEF_dom"/>
</dbReference>
<dbReference type="eggNOG" id="COG3706">
    <property type="taxonomic scope" value="Bacteria"/>
</dbReference>
<dbReference type="PANTHER" id="PTHR45138:SF9">
    <property type="entry name" value="DIGUANYLATE CYCLASE DGCM-RELATED"/>
    <property type="match status" value="1"/>
</dbReference>
<dbReference type="CDD" id="cd01949">
    <property type="entry name" value="GGDEF"/>
    <property type="match status" value="1"/>
</dbReference>
<gene>
    <name evidence="3" type="ordered locus">Hprae_1211</name>
</gene>
<feature type="domain" description="GGDEF" evidence="2">
    <location>
        <begin position="386"/>
        <end position="513"/>
    </location>
</feature>
<dbReference type="STRING" id="572479.Hprae_1211"/>